<organism evidence="1 4">
    <name type="scientific">Leptospira langatensis</name>
    <dbReference type="NCBI Taxonomy" id="2484983"/>
    <lineage>
        <taxon>Bacteria</taxon>
        <taxon>Pseudomonadati</taxon>
        <taxon>Spirochaetota</taxon>
        <taxon>Spirochaetia</taxon>
        <taxon>Leptospirales</taxon>
        <taxon>Leptospiraceae</taxon>
        <taxon>Leptospira</taxon>
    </lineage>
</organism>
<protein>
    <submittedName>
        <fullName evidence="1">Uncharacterized protein</fullName>
    </submittedName>
</protein>
<dbReference type="EMBL" id="RQER01000005">
    <property type="protein sequence ID" value="TGK01804.1"/>
    <property type="molecule type" value="Genomic_DNA"/>
</dbReference>
<accession>A0A5F1ZQ25</accession>
<dbReference type="Proteomes" id="UP000297273">
    <property type="component" value="Unassembled WGS sequence"/>
</dbReference>
<evidence type="ECO:0000313" key="2">
    <source>
        <dbReference type="EMBL" id="TGL39410.1"/>
    </source>
</evidence>
<name>A0A5F1ZQ25_9LEPT</name>
<dbReference type="OrthoDB" id="2078230at2"/>
<dbReference type="Proteomes" id="UP000297946">
    <property type="component" value="Unassembled WGS sequence"/>
</dbReference>
<reference evidence="2" key="1">
    <citation type="submission" date="2018-10" db="EMBL/GenBank/DDBJ databases">
        <authorList>
            <person name="Vincent A.T."/>
            <person name="Schiettekatte O."/>
            <person name="Bourhy P."/>
            <person name="Veyrier F.J."/>
            <person name="Picardeau M."/>
        </authorList>
    </citation>
    <scope>NUCLEOTIDE SEQUENCE</scope>
    <source>
        <strain evidence="2">201702690</strain>
    </source>
</reference>
<dbReference type="AlphaFoldDB" id="A0A5F1ZQ25"/>
<reference evidence="1 4" key="2">
    <citation type="journal article" date="2019" name="PLoS Negl. Trop. Dis.">
        <title>Revisiting the worldwide diversity of Leptospira species in the environment.</title>
        <authorList>
            <person name="Vincent A.T."/>
            <person name="Schiettekatte O."/>
            <person name="Bourhy P."/>
            <person name="Veyrier F.J."/>
            <person name="Picardeau M."/>
        </authorList>
    </citation>
    <scope>NUCLEOTIDE SEQUENCE [LARGE SCALE GENOMIC DNA]</scope>
    <source>
        <strain evidence="2">201702690</strain>
        <strain evidence="1 4">SSW18</strain>
    </source>
</reference>
<evidence type="ECO:0000313" key="4">
    <source>
        <dbReference type="Proteomes" id="UP000297946"/>
    </source>
</evidence>
<evidence type="ECO:0000313" key="1">
    <source>
        <dbReference type="EMBL" id="TGK01804.1"/>
    </source>
</evidence>
<gene>
    <name evidence="1" type="ORF">EHO57_08355</name>
    <name evidence="2" type="ORF">EHQ53_15115</name>
</gene>
<evidence type="ECO:0000313" key="3">
    <source>
        <dbReference type="Proteomes" id="UP000297273"/>
    </source>
</evidence>
<dbReference type="RefSeq" id="WP_135646602.1">
    <property type="nucleotide sequence ID" value="NZ_RQER01000005.1"/>
</dbReference>
<proteinExistence type="predicted"/>
<comment type="caution">
    <text evidence="1">The sequence shown here is derived from an EMBL/GenBank/DDBJ whole genome shotgun (WGS) entry which is preliminary data.</text>
</comment>
<keyword evidence="3" id="KW-1185">Reference proteome</keyword>
<sequence>MKENIEKRIFDYFTNSSDFNGMPLRQISEEFNIDYKLSIDILKDLIKEDKVIIQSSTNPNIISFHHYPIEAQLEVLDNARDIKIEYQNQEDITIIYENTEYPICLYPSQSKLKSDRSLSEFGYSCYSMQLAYGQPQLKPLFFDIDVLDRYYNDPRFNFDFGDYSGNISCKYDEFYNPLVRKEDNVLIKSFGIGFDDQMNRVVVVYLRYLHNLTGEHQVYWKGKERHQKCTILSEYYQSTIEGAWTSSYSIFSAFLIELKCLNELSFLIFNINLFYESFENEKKPKEFTFFFTPTTKNYYDFILLLDKMISENINKSFFNDKIDLFDIKEEKGIYIKKDKGTLVLLEEWLTSMFVIEEDGSIAEIILPLKKVRKERQIPAHKINENYYDLALIEKQKEIISDVYNSMRQLRHIFYLHPKAKRYILPKSMEEAKIISI</sequence>
<dbReference type="EMBL" id="RQGC01000012">
    <property type="protein sequence ID" value="TGL39410.1"/>
    <property type="molecule type" value="Genomic_DNA"/>
</dbReference>